<feature type="non-terminal residue" evidence="1">
    <location>
        <position position="49"/>
    </location>
</feature>
<dbReference type="OrthoDB" id="2382868at2759"/>
<dbReference type="Proteomes" id="UP000789396">
    <property type="component" value="Unassembled WGS sequence"/>
</dbReference>
<reference evidence="1" key="1">
    <citation type="submission" date="2021-06" db="EMBL/GenBank/DDBJ databases">
        <authorList>
            <person name="Kallberg Y."/>
            <person name="Tangrot J."/>
            <person name="Rosling A."/>
        </authorList>
    </citation>
    <scope>NUCLEOTIDE SEQUENCE</scope>
    <source>
        <strain evidence="1">IN212</strain>
    </source>
</reference>
<dbReference type="EMBL" id="CAJVPZ010052476">
    <property type="protein sequence ID" value="CAG8780573.1"/>
    <property type="molecule type" value="Genomic_DNA"/>
</dbReference>
<dbReference type="AlphaFoldDB" id="A0A9N9JIQ3"/>
<comment type="caution">
    <text evidence="1">The sequence shown here is derived from an EMBL/GenBank/DDBJ whole genome shotgun (WGS) entry which is preliminary data.</text>
</comment>
<accession>A0A9N9JIQ3</accession>
<gene>
    <name evidence="1" type="ORF">RFULGI_LOCUS15780</name>
</gene>
<sequence>AYTNKEQLWLLLQNMSKAYDSIYISLLKMALQRLKIPNSIIALITEIFT</sequence>
<proteinExistence type="predicted"/>
<name>A0A9N9JIQ3_9GLOM</name>
<evidence type="ECO:0000313" key="2">
    <source>
        <dbReference type="Proteomes" id="UP000789396"/>
    </source>
</evidence>
<feature type="non-terminal residue" evidence="1">
    <location>
        <position position="1"/>
    </location>
</feature>
<keyword evidence="2" id="KW-1185">Reference proteome</keyword>
<protein>
    <submittedName>
        <fullName evidence="1">18784_t:CDS:1</fullName>
    </submittedName>
</protein>
<evidence type="ECO:0000313" key="1">
    <source>
        <dbReference type="EMBL" id="CAG8780573.1"/>
    </source>
</evidence>
<organism evidence="1 2">
    <name type="scientific">Racocetra fulgida</name>
    <dbReference type="NCBI Taxonomy" id="60492"/>
    <lineage>
        <taxon>Eukaryota</taxon>
        <taxon>Fungi</taxon>
        <taxon>Fungi incertae sedis</taxon>
        <taxon>Mucoromycota</taxon>
        <taxon>Glomeromycotina</taxon>
        <taxon>Glomeromycetes</taxon>
        <taxon>Diversisporales</taxon>
        <taxon>Gigasporaceae</taxon>
        <taxon>Racocetra</taxon>
    </lineage>
</organism>